<evidence type="ECO:0000313" key="2">
    <source>
        <dbReference type="Proteomes" id="UP000281553"/>
    </source>
</evidence>
<dbReference type="AlphaFoldDB" id="A0A3P6SV71"/>
<sequence length="111" mass="12596">MEQLTGVSHEMWWQEPIPKGSNEAVVVPLYKLTNIYTSEVTNIAISFGVQGQYESTINTELNSKTHRGSFLLKNTGNIRSIGSRDFLHKRRADSEYIVEPGNKDQVKDRAK</sequence>
<gene>
    <name evidence="1" type="ORF">DILT_LOCUS3041</name>
</gene>
<organism evidence="1 2">
    <name type="scientific">Dibothriocephalus latus</name>
    <name type="common">Fish tapeworm</name>
    <name type="synonym">Diphyllobothrium latum</name>
    <dbReference type="NCBI Taxonomy" id="60516"/>
    <lineage>
        <taxon>Eukaryota</taxon>
        <taxon>Metazoa</taxon>
        <taxon>Spiralia</taxon>
        <taxon>Lophotrochozoa</taxon>
        <taxon>Platyhelminthes</taxon>
        <taxon>Cestoda</taxon>
        <taxon>Eucestoda</taxon>
        <taxon>Diphyllobothriidea</taxon>
        <taxon>Diphyllobothriidae</taxon>
        <taxon>Dibothriocephalus</taxon>
    </lineage>
</organism>
<keyword evidence="2" id="KW-1185">Reference proteome</keyword>
<dbReference type="Proteomes" id="UP000281553">
    <property type="component" value="Unassembled WGS sequence"/>
</dbReference>
<proteinExistence type="predicted"/>
<accession>A0A3P6SV71</accession>
<evidence type="ECO:0000313" key="1">
    <source>
        <dbReference type="EMBL" id="VDK79742.1"/>
    </source>
</evidence>
<protein>
    <submittedName>
        <fullName evidence="1">Uncharacterized protein</fullName>
    </submittedName>
</protein>
<name>A0A3P6SV71_DIBLA</name>
<dbReference type="EMBL" id="UYRU01043028">
    <property type="protein sequence ID" value="VDK79742.1"/>
    <property type="molecule type" value="Genomic_DNA"/>
</dbReference>
<reference evidence="1 2" key="1">
    <citation type="submission" date="2018-11" db="EMBL/GenBank/DDBJ databases">
        <authorList>
            <consortium name="Pathogen Informatics"/>
        </authorList>
    </citation>
    <scope>NUCLEOTIDE SEQUENCE [LARGE SCALE GENOMIC DNA]</scope>
</reference>